<accession>A0A2T0XA41</accession>
<dbReference type="InterPro" id="IPR005543">
    <property type="entry name" value="PASTA_dom"/>
</dbReference>
<protein>
    <submittedName>
        <fullName evidence="3">PASTA domain-containing protein</fullName>
    </submittedName>
</protein>
<dbReference type="RefSeq" id="WP_106154364.1">
    <property type="nucleotide sequence ID" value="NZ_PVTS01000019.1"/>
</dbReference>
<feature type="transmembrane region" description="Helical" evidence="1">
    <location>
        <begin position="12"/>
        <end position="34"/>
    </location>
</feature>
<dbReference type="Pfam" id="PF03793">
    <property type="entry name" value="PASTA"/>
    <property type="match status" value="1"/>
</dbReference>
<keyword evidence="1" id="KW-0812">Transmembrane</keyword>
<sequence length="293" mass="32828">MSFFKTIFNKTFARHLGIVIISGLLLILLTFLGLNLYTRHGKGFEAPDFKGLTEQQLKHLIQENELRYAIIDSAHIADLPPGVVIEQTPKAGSMVKKNRNIFFTINSWTPEKVQVPDVIDYSIRNARVMLESFGLEVGDLIYVPSEYTNLVLGQHYKGKPIEAGTPLERGAVIDLIVGQGLSNRTTAVPDLKGLLYDEAKQISQDLSLNIGAQIFDSTVVSREDTLQAFVWKQRPSGDGDSRLRLGSSIDIWLSVDSSLIMPDTASIEIPETPIREFQEETTEEEDLNEEEFF</sequence>
<organism evidence="3 4">
    <name type="scientific">Marinilabilia salmonicolor</name>
    <dbReference type="NCBI Taxonomy" id="989"/>
    <lineage>
        <taxon>Bacteria</taxon>
        <taxon>Pseudomonadati</taxon>
        <taxon>Bacteroidota</taxon>
        <taxon>Bacteroidia</taxon>
        <taxon>Marinilabiliales</taxon>
        <taxon>Marinilabiliaceae</taxon>
        <taxon>Marinilabilia</taxon>
    </lineage>
</organism>
<dbReference type="PROSITE" id="PS51178">
    <property type="entry name" value="PASTA"/>
    <property type="match status" value="2"/>
</dbReference>
<dbReference type="SMART" id="SM00740">
    <property type="entry name" value="PASTA"/>
    <property type="match status" value="3"/>
</dbReference>
<comment type="caution">
    <text evidence="3">The sequence shown here is derived from an EMBL/GenBank/DDBJ whole genome shotgun (WGS) entry which is preliminary data.</text>
</comment>
<dbReference type="OrthoDB" id="9803895at2"/>
<keyword evidence="1" id="KW-1133">Transmembrane helix</keyword>
<evidence type="ECO:0000313" key="3">
    <source>
        <dbReference type="EMBL" id="RCW36605.1"/>
    </source>
</evidence>
<dbReference type="STRING" id="1168289.GCA_000259075_01757"/>
<gene>
    <name evidence="3" type="ORF">DFO77_10847</name>
</gene>
<dbReference type="CDD" id="cd06577">
    <property type="entry name" value="PASTA_pknB"/>
    <property type="match status" value="3"/>
</dbReference>
<proteinExistence type="predicted"/>
<feature type="domain" description="PASTA" evidence="2">
    <location>
        <begin position="41"/>
        <end position="107"/>
    </location>
</feature>
<keyword evidence="1" id="KW-0472">Membrane</keyword>
<dbReference type="SUPFAM" id="SSF54184">
    <property type="entry name" value="Penicillin-binding protein 2x (pbp-2x), c-terminal domain"/>
    <property type="match status" value="1"/>
</dbReference>
<name>A0A2T0XA41_9BACT</name>
<evidence type="ECO:0000256" key="1">
    <source>
        <dbReference type="SAM" id="Phobius"/>
    </source>
</evidence>
<dbReference type="Gene3D" id="3.30.10.20">
    <property type="match status" value="3"/>
</dbReference>
<dbReference type="EMBL" id="QPIZ01000008">
    <property type="protein sequence ID" value="RCW36605.1"/>
    <property type="molecule type" value="Genomic_DNA"/>
</dbReference>
<dbReference type="Proteomes" id="UP000252733">
    <property type="component" value="Unassembled WGS sequence"/>
</dbReference>
<reference evidence="3 4" key="1">
    <citation type="submission" date="2018-07" db="EMBL/GenBank/DDBJ databases">
        <title>Freshwater and sediment microbial communities from various areas in North America, analyzing microbe dynamics in response to fracking.</title>
        <authorList>
            <person name="Lamendella R."/>
        </authorList>
    </citation>
    <scope>NUCLEOTIDE SEQUENCE [LARGE SCALE GENOMIC DNA]</scope>
    <source>
        <strain evidence="3 4">160A</strain>
    </source>
</reference>
<evidence type="ECO:0000259" key="2">
    <source>
        <dbReference type="PROSITE" id="PS51178"/>
    </source>
</evidence>
<keyword evidence="4" id="KW-1185">Reference proteome</keyword>
<feature type="domain" description="PASTA" evidence="2">
    <location>
        <begin position="109"/>
        <end position="179"/>
    </location>
</feature>
<evidence type="ECO:0000313" key="4">
    <source>
        <dbReference type="Proteomes" id="UP000252733"/>
    </source>
</evidence>
<dbReference type="AlphaFoldDB" id="A0A2T0XA41"/>